<reference evidence="1" key="1">
    <citation type="submission" date="2022-03" db="EMBL/GenBank/DDBJ databases">
        <title>De novo assembled genomes of Belliella spp. (Cyclobacteriaceae) strains.</title>
        <authorList>
            <person name="Szabo A."/>
            <person name="Korponai K."/>
            <person name="Felfoldi T."/>
        </authorList>
    </citation>
    <scope>NUCLEOTIDE SEQUENCE</scope>
    <source>
        <strain evidence="1">DSM 107340</strain>
    </source>
</reference>
<proteinExistence type="predicted"/>
<name>A0ABS9UIP7_9BACT</name>
<dbReference type="RefSeq" id="WP_241273008.1">
    <property type="nucleotide sequence ID" value="NZ_JAKZGS010000001.1"/>
</dbReference>
<organism evidence="1 2">
    <name type="scientific">Belliella calami</name>
    <dbReference type="NCBI Taxonomy" id="2923436"/>
    <lineage>
        <taxon>Bacteria</taxon>
        <taxon>Pseudomonadati</taxon>
        <taxon>Bacteroidota</taxon>
        <taxon>Cytophagia</taxon>
        <taxon>Cytophagales</taxon>
        <taxon>Cyclobacteriaceae</taxon>
        <taxon>Belliella</taxon>
    </lineage>
</organism>
<dbReference type="EMBL" id="JAKZGS010000001">
    <property type="protein sequence ID" value="MCH7396487.1"/>
    <property type="molecule type" value="Genomic_DNA"/>
</dbReference>
<sequence>MSNQVEIGFWEVDIKTGDITTSKSLDEILEVRENICFDFKEFLDHIQFESERFRVLRKIKKSISHNKSFSEIINFISFENQEPIKISIVGKPGVHSNSSVKMTGIALKYNDVEKKESVFRNFPKDMNAVENSRLEKNIKKLCHLTIQQKVVLTEVRYFISHKIMNHVANLIGLYDIYSDLDSDCDKKEFVDYMGVSISKLDNELRLIYERIEEVDLG</sequence>
<protein>
    <submittedName>
        <fullName evidence="1">Uncharacterized protein</fullName>
    </submittedName>
</protein>
<keyword evidence="2" id="KW-1185">Reference proteome</keyword>
<evidence type="ECO:0000313" key="2">
    <source>
        <dbReference type="Proteomes" id="UP001165488"/>
    </source>
</evidence>
<accession>A0ABS9UIP7</accession>
<gene>
    <name evidence="1" type="ORF">MM236_00745</name>
</gene>
<dbReference type="Proteomes" id="UP001165488">
    <property type="component" value="Unassembled WGS sequence"/>
</dbReference>
<comment type="caution">
    <text evidence="1">The sequence shown here is derived from an EMBL/GenBank/DDBJ whole genome shotgun (WGS) entry which is preliminary data.</text>
</comment>
<evidence type="ECO:0000313" key="1">
    <source>
        <dbReference type="EMBL" id="MCH7396487.1"/>
    </source>
</evidence>